<dbReference type="OrthoDB" id="9813612at2"/>
<dbReference type="EC" id="4.1.1.81" evidence="4"/>
<dbReference type="AlphaFoldDB" id="A0A5C1Q9E0"/>
<evidence type="ECO:0000256" key="5">
    <source>
        <dbReference type="ARBA" id="ARBA00022573"/>
    </source>
</evidence>
<comment type="cofactor">
    <cofactor evidence="1">
        <name>pyridoxal 5'-phosphate</name>
        <dbReference type="ChEBI" id="CHEBI:597326"/>
    </cofactor>
</comment>
<dbReference type="UniPathway" id="UPA00148"/>
<evidence type="ECO:0000256" key="8">
    <source>
        <dbReference type="ARBA" id="ARBA00029996"/>
    </source>
</evidence>
<dbReference type="GO" id="GO:0009236">
    <property type="term" value="P:cobalamin biosynthetic process"/>
    <property type="evidence" value="ECO:0007669"/>
    <property type="project" value="UniProtKB-UniPathway"/>
</dbReference>
<evidence type="ECO:0000259" key="10">
    <source>
        <dbReference type="Pfam" id="PF00155"/>
    </source>
</evidence>
<dbReference type="GO" id="GO:0030170">
    <property type="term" value="F:pyridoxal phosphate binding"/>
    <property type="evidence" value="ECO:0007669"/>
    <property type="project" value="InterPro"/>
</dbReference>
<dbReference type="InterPro" id="IPR005860">
    <property type="entry name" value="CobD"/>
</dbReference>
<dbReference type="InterPro" id="IPR015424">
    <property type="entry name" value="PyrdxlP-dep_Trfase"/>
</dbReference>
<proteinExistence type="predicted"/>
<dbReference type="PANTHER" id="PTHR42885">
    <property type="entry name" value="HISTIDINOL-PHOSPHATE AMINOTRANSFERASE-RELATED"/>
    <property type="match status" value="1"/>
</dbReference>
<dbReference type="EMBL" id="CP035807">
    <property type="protein sequence ID" value="QEN04101.1"/>
    <property type="molecule type" value="Genomic_DNA"/>
</dbReference>
<comment type="function">
    <text evidence="2">Decarboxylates L-threonine-O-3-phosphate to yield (R)-1-amino-2-propanol O-2-phosphate, the precursor for the linkage between the nucleotide loop and the corrin ring in cobalamin.</text>
</comment>
<evidence type="ECO:0000256" key="4">
    <source>
        <dbReference type="ARBA" id="ARBA00012285"/>
    </source>
</evidence>
<evidence type="ECO:0000256" key="9">
    <source>
        <dbReference type="ARBA" id="ARBA00048531"/>
    </source>
</evidence>
<feature type="domain" description="Aminotransferase class I/classII large" evidence="10">
    <location>
        <begin position="26"/>
        <end position="328"/>
    </location>
</feature>
<accession>A0A5C1Q9E0</accession>
<dbReference type="InterPro" id="IPR015422">
    <property type="entry name" value="PyrdxlP-dep_Trfase_small"/>
</dbReference>
<reference evidence="11 12" key="2">
    <citation type="submission" date="2019-09" db="EMBL/GenBank/DDBJ databases">
        <title>Complete Genome Sequence and Methylome Analysis of free living Spirochaetas.</title>
        <authorList>
            <person name="Leshcheva N."/>
            <person name="Mikheeva N."/>
        </authorList>
    </citation>
    <scope>NUCLEOTIDE SEQUENCE [LARGE SCALE GENOMIC DNA]</scope>
    <source>
        <strain evidence="11 12">P</strain>
    </source>
</reference>
<dbReference type="Gene3D" id="3.90.1150.10">
    <property type="entry name" value="Aspartate Aminotransferase, domain 1"/>
    <property type="match status" value="1"/>
</dbReference>
<evidence type="ECO:0000256" key="3">
    <source>
        <dbReference type="ARBA" id="ARBA00004953"/>
    </source>
</evidence>
<dbReference type="InterPro" id="IPR015421">
    <property type="entry name" value="PyrdxlP-dep_Trfase_major"/>
</dbReference>
<dbReference type="PANTHER" id="PTHR42885:SF1">
    <property type="entry name" value="THREONINE-PHOSPHATE DECARBOXYLASE"/>
    <property type="match status" value="1"/>
</dbReference>
<evidence type="ECO:0000256" key="2">
    <source>
        <dbReference type="ARBA" id="ARBA00003444"/>
    </source>
</evidence>
<dbReference type="PROSITE" id="PS00105">
    <property type="entry name" value="AA_TRANSFER_CLASS_1"/>
    <property type="match status" value="1"/>
</dbReference>
<dbReference type="NCBIfam" id="TIGR01140">
    <property type="entry name" value="L_thr_O3P_dcar"/>
    <property type="match status" value="1"/>
</dbReference>
<keyword evidence="7 11" id="KW-0456">Lyase</keyword>
<gene>
    <name evidence="11" type="ORF">EW093_05095</name>
</gene>
<sequence length="351" mass="40099">MYVDKDFTHGGNIYKASEELNIPKSEIIDFSANINPLGPSKKGVRGVKKSLKTIVNYPDPNYVQLKKSLSKYYLTEPDNILLGNGAIELIYKYTTLKKGGRALIPAPGFVEYEKALLSNGWDVSYYSNKNDIVLDAVDVVFICNPNNPTGSSYSTEFLISLLERSKNRGIDLFIDEAFIEFSSYKSLTDQIINFDNLYILKSLTKFFAIPGLRLGCLLTTNIGFINAFYNKLVPWSINSLAQEYIIPALRDKVYIKKSKKYIKRERVYLYRELSKFKFLCVYASQGNYIFFKVLDNRDIMLKLKESGILIRSCSNYNNLDSTYYRVAVKKRVLNKKLLKILSSSSPSLDTL</sequence>
<dbReference type="CDD" id="cd00609">
    <property type="entry name" value="AAT_like"/>
    <property type="match status" value="1"/>
</dbReference>
<dbReference type="RefSeq" id="WP_149567358.1">
    <property type="nucleotide sequence ID" value="NZ_CP035807.1"/>
</dbReference>
<evidence type="ECO:0000256" key="1">
    <source>
        <dbReference type="ARBA" id="ARBA00001933"/>
    </source>
</evidence>
<dbReference type="SUPFAM" id="SSF53383">
    <property type="entry name" value="PLP-dependent transferases"/>
    <property type="match status" value="1"/>
</dbReference>
<keyword evidence="6" id="KW-0663">Pyridoxal phosphate</keyword>
<reference evidence="11 12" key="1">
    <citation type="submission" date="2019-02" db="EMBL/GenBank/DDBJ databases">
        <authorList>
            <person name="Fomenkov A."/>
            <person name="Dubinina G."/>
            <person name="Grabovich M."/>
            <person name="Vincze T."/>
            <person name="Roberts R.J."/>
        </authorList>
    </citation>
    <scope>NUCLEOTIDE SEQUENCE [LARGE SCALE GENOMIC DNA]</scope>
    <source>
        <strain evidence="11 12">P</strain>
    </source>
</reference>
<comment type="catalytic activity">
    <reaction evidence="9">
        <text>O-phospho-L-threonine + H(+) = (R)-1-aminopropan-2-yl phosphate + CO2</text>
        <dbReference type="Rhea" id="RHEA:11492"/>
        <dbReference type="ChEBI" id="CHEBI:15378"/>
        <dbReference type="ChEBI" id="CHEBI:16526"/>
        <dbReference type="ChEBI" id="CHEBI:58563"/>
        <dbReference type="ChEBI" id="CHEBI:58675"/>
        <dbReference type="EC" id="4.1.1.81"/>
    </reaction>
</comment>
<dbReference type="GO" id="GO:0048472">
    <property type="term" value="F:threonine-phosphate decarboxylase activity"/>
    <property type="evidence" value="ECO:0007669"/>
    <property type="project" value="UniProtKB-EC"/>
</dbReference>
<comment type="pathway">
    <text evidence="3">Cofactor biosynthesis; adenosylcobalamin biosynthesis.</text>
</comment>
<name>A0A5C1Q9E0_9SPIO</name>
<keyword evidence="12" id="KW-1185">Reference proteome</keyword>
<evidence type="ECO:0000313" key="12">
    <source>
        <dbReference type="Proteomes" id="UP000323824"/>
    </source>
</evidence>
<evidence type="ECO:0000256" key="7">
    <source>
        <dbReference type="ARBA" id="ARBA00023239"/>
    </source>
</evidence>
<protein>
    <recommendedName>
        <fullName evidence="4">threonine-phosphate decarboxylase</fullName>
        <ecNumber evidence="4">4.1.1.81</ecNumber>
    </recommendedName>
    <alternativeName>
        <fullName evidence="8">L-threonine-O-3-phosphate decarboxylase</fullName>
    </alternativeName>
</protein>
<dbReference type="Gene3D" id="3.40.640.10">
    <property type="entry name" value="Type I PLP-dependent aspartate aminotransferase-like (Major domain)"/>
    <property type="match status" value="1"/>
</dbReference>
<dbReference type="InterPro" id="IPR004838">
    <property type="entry name" value="NHTrfase_class1_PyrdxlP-BS"/>
</dbReference>
<dbReference type="Pfam" id="PF00155">
    <property type="entry name" value="Aminotran_1_2"/>
    <property type="match status" value="1"/>
</dbReference>
<dbReference type="InterPro" id="IPR004839">
    <property type="entry name" value="Aminotransferase_I/II_large"/>
</dbReference>
<organism evidence="11 12">
    <name type="scientific">Thiospirochaeta perfilievii</name>
    <dbReference type="NCBI Taxonomy" id="252967"/>
    <lineage>
        <taxon>Bacteria</taxon>
        <taxon>Pseudomonadati</taxon>
        <taxon>Spirochaetota</taxon>
        <taxon>Spirochaetia</taxon>
        <taxon>Spirochaetales</taxon>
        <taxon>Spirochaetaceae</taxon>
        <taxon>Thiospirochaeta</taxon>
    </lineage>
</organism>
<evidence type="ECO:0000313" key="11">
    <source>
        <dbReference type="EMBL" id="QEN04101.1"/>
    </source>
</evidence>
<dbReference type="Proteomes" id="UP000323824">
    <property type="component" value="Chromosome"/>
</dbReference>
<keyword evidence="5" id="KW-0169">Cobalamin biosynthesis</keyword>
<dbReference type="KEGG" id="sper:EW093_05095"/>
<evidence type="ECO:0000256" key="6">
    <source>
        <dbReference type="ARBA" id="ARBA00022898"/>
    </source>
</evidence>